<keyword evidence="3" id="KW-0963">Cytoplasm</keyword>
<dbReference type="InterPro" id="IPR016130">
    <property type="entry name" value="Tyr_Pase_AS"/>
</dbReference>
<dbReference type="PANTHER" id="PTHR31126">
    <property type="entry name" value="TYROSINE-PROTEIN PHOSPHATASE"/>
    <property type="match status" value="1"/>
</dbReference>
<evidence type="ECO:0000313" key="12">
    <source>
        <dbReference type="Proteomes" id="UP000799429"/>
    </source>
</evidence>
<name>A0A9P4SDT0_9PEZI</name>
<dbReference type="GO" id="GO:0052840">
    <property type="term" value="F:inositol diphosphate tetrakisphosphate diphosphatase activity"/>
    <property type="evidence" value="ECO:0007669"/>
    <property type="project" value="TreeGrafter"/>
</dbReference>
<comment type="similarity">
    <text evidence="5">Belongs to the protein-tyrosine phosphatase family. Atypical dual-specificity phosphatase Siw14-like subfamily.</text>
</comment>
<dbReference type="GO" id="GO:0016791">
    <property type="term" value="F:phosphatase activity"/>
    <property type="evidence" value="ECO:0007669"/>
    <property type="project" value="InterPro"/>
</dbReference>
<comment type="subcellular location">
    <subcellularLocation>
        <location evidence="1">Cytoplasm</location>
    </subcellularLocation>
</comment>
<dbReference type="AlphaFoldDB" id="A0A9P4SDT0"/>
<dbReference type="PROSITE" id="PS50054">
    <property type="entry name" value="TYR_PHOSPHATASE_DUAL"/>
    <property type="match status" value="1"/>
</dbReference>
<evidence type="ECO:0000256" key="4">
    <source>
        <dbReference type="ARBA" id="ARBA00022801"/>
    </source>
</evidence>
<dbReference type="PRINTS" id="PR01911">
    <property type="entry name" value="PFDSPHPHTASE"/>
</dbReference>
<sequence length="170" mass="19456">CPERLQSLIPPENFGAVLPRQIYRSSFPQAENYAFLKSLKLKTVLTVVPEPYPDEHVQFMRENGIQHITVHIRANKEEIRIDTCQMAAALGVVLDRSNYPLLIHCNKGKHRTGCVVGSFRKVLGESMENIIAEYHAYAGAKARTLDERFLETFDERVITWLARSNFFLPP</sequence>
<dbReference type="GO" id="GO:0005737">
    <property type="term" value="C:cytoplasm"/>
    <property type="evidence" value="ECO:0007669"/>
    <property type="project" value="UniProtKB-SubCell"/>
</dbReference>
<dbReference type="InterPro" id="IPR020428">
    <property type="entry name" value="PFA-DSPs"/>
</dbReference>
<gene>
    <name evidence="11" type="ORF">M501DRAFT_917246</name>
</gene>
<dbReference type="FunFam" id="3.90.190.10:FF:000035">
    <property type="entry name" value="Tyrosine phosphatase, putative"/>
    <property type="match status" value="1"/>
</dbReference>
<comment type="catalytic activity">
    <reaction evidence="6">
        <text>5-diphospho-1D-myo-inositol 1,2,3,4,6-pentakisphosphate + H2O = 1D-myo-inositol hexakisphosphate + phosphate + H(+)</text>
        <dbReference type="Rhea" id="RHEA:22384"/>
        <dbReference type="ChEBI" id="CHEBI:15377"/>
        <dbReference type="ChEBI" id="CHEBI:15378"/>
        <dbReference type="ChEBI" id="CHEBI:43474"/>
        <dbReference type="ChEBI" id="CHEBI:58130"/>
        <dbReference type="ChEBI" id="CHEBI:58628"/>
        <dbReference type="EC" id="3.6.1.52"/>
    </reaction>
    <physiologicalReaction direction="left-to-right" evidence="6">
        <dbReference type="Rhea" id="RHEA:22385"/>
    </physiologicalReaction>
</comment>
<evidence type="ECO:0000256" key="7">
    <source>
        <dbReference type="ARBA" id="ARBA00047562"/>
    </source>
</evidence>
<evidence type="ECO:0000256" key="1">
    <source>
        <dbReference type="ARBA" id="ARBA00004496"/>
    </source>
</evidence>
<feature type="non-terminal residue" evidence="11">
    <location>
        <position position="170"/>
    </location>
</feature>
<evidence type="ECO:0000313" key="11">
    <source>
        <dbReference type="EMBL" id="KAF2840609.1"/>
    </source>
</evidence>
<feature type="non-terminal residue" evidence="11">
    <location>
        <position position="1"/>
    </location>
</feature>
<comment type="catalytic activity">
    <reaction evidence="7">
        <text>3,5-bis(diphospho)-1D-myo-inositol 1,2,4,6-tetrakisphosphate + H2O = 3-diphospho-1D-myo-inositol 1,2,4,5,6-pentakisphosphate + phosphate + 2 H(+)</text>
        <dbReference type="Rhea" id="RHEA:56312"/>
        <dbReference type="ChEBI" id="CHEBI:15377"/>
        <dbReference type="ChEBI" id="CHEBI:15378"/>
        <dbReference type="ChEBI" id="CHEBI:43474"/>
        <dbReference type="ChEBI" id="CHEBI:140372"/>
        <dbReference type="ChEBI" id="CHEBI:140374"/>
        <dbReference type="EC" id="3.6.1.52"/>
    </reaction>
    <physiologicalReaction direction="left-to-right" evidence="7">
        <dbReference type="Rhea" id="RHEA:56313"/>
    </physiologicalReaction>
</comment>
<dbReference type="Proteomes" id="UP000799429">
    <property type="component" value="Unassembled WGS sequence"/>
</dbReference>
<evidence type="ECO:0000256" key="6">
    <source>
        <dbReference type="ARBA" id="ARBA00047342"/>
    </source>
</evidence>
<evidence type="ECO:0000256" key="5">
    <source>
        <dbReference type="ARBA" id="ARBA00044949"/>
    </source>
</evidence>
<dbReference type="InterPro" id="IPR004861">
    <property type="entry name" value="Siw14-like"/>
</dbReference>
<dbReference type="Gene3D" id="3.90.190.10">
    <property type="entry name" value="Protein tyrosine phosphatase superfamily"/>
    <property type="match status" value="1"/>
</dbReference>
<evidence type="ECO:0000256" key="2">
    <source>
        <dbReference type="ARBA" id="ARBA00012527"/>
    </source>
</evidence>
<comment type="catalytic activity">
    <reaction evidence="9">
        <text>6-diphospho-1D-myo-inositol pentakisphosphate + H2O = 1D-myo-inositol hexakisphosphate + phosphate + H(+)</text>
        <dbReference type="Rhea" id="RHEA:79703"/>
        <dbReference type="ChEBI" id="CHEBI:15377"/>
        <dbReference type="ChEBI" id="CHEBI:15378"/>
        <dbReference type="ChEBI" id="CHEBI:43474"/>
        <dbReference type="ChEBI" id="CHEBI:58130"/>
        <dbReference type="ChEBI" id="CHEBI:230534"/>
        <dbReference type="EC" id="3.6.1.52"/>
    </reaction>
    <physiologicalReaction direction="left-to-right" evidence="9">
        <dbReference type="Rhea" id="RHEA:79704"/>
    </physiologicalReaction>
</comment>
<organism evidence="11 12">
    <name type="scientific">Patellaria atrata CBS 101060</name>
    <dbReference type="NCBI Taxonomy" id="1346257"/>
    <lineage>
        <taxon>Eukaryota</taxon>
        <taxon>Fungi</taxon>
        <taxon>Dikarya</taxon>
        <taxon>Ascomycota</taxon>
        <taxon>Pezizomycotina</taxon>
        <taxon>Dothideomycetes</taxon>
        <taxon>Dothideomycetes incertae sedis</taxon>
        <taxon>Patellariales</taxon>
        <taxon>Patellariaceae</taxon>
        <taxon>Patellaria</taxon>
    </lineage>
</organism>
<keyword evidence="4" id="KW-0378">Hydrolase</keyword>
<dbReference type="InterPro" id="IPR020422">
    <property type="entry name" value="TYR_PHOSPHATASE_DUAL_dom"/>
</dbReference>
<keyword evidence="12" id="KW-1185">Reference proteome</keyword>
<feature type="domain" description="Tyrosine-protein phosphatase" evidence="10">
    <location>
        <begin position="13"/>
        <end position="166"/>
    </location>
</feature>
<evidence type="ECO:0000259" key="10">
    <source>
        <dbReference type="PROSITE" id="PS50054"/>
    </source>
</evidence>
<dbReference type="PANTHER" id="PTHR31126:SF48">
    <property type="entry name" value="INOSITOL PHOSPHATASE SIW14"/>
    <property type="match status" value="1"/>
</dbReference>
<comment type="caution">
    <text evidence="11">The sequence shown here is derived from an EMBL/GenBank/DDBJ whole genome shotgun (WGS) entry which is preliminary data.</text>
</comment>
<dbReference type="SUPFAM" id="SSF52799">
    <property type="entry name" value="(Phosphotyrosine protein) phosphatases II"/>
    <property type="match status" value="1"/>
</dbReference>
<dbReference type="EC" id="3.6.1.52" evidence="2"/>
<dbReference type="EMBL" id="MU006092">
    <property type="protein sequence ID" value="KAF2840609.1"/>
    <property type="molecule type" value="Genomic_DNA"/>
</dbReference>
<reference evidence="11" key="1">
    <citation type="journal article" date="2020" name="Stud. Mycol.">
        <title>101 Dothideomycetes genomes: a test case for predicting lifestyles and emergence of pathogens.</title>
        <authorList>
            <person name="Haridas S."/>
            <person name="Albert R."/>
            <person name="Binder M."/>
            <person name="Bloem J."/>
            <person name="Labutti K."/>
            <person name="Salamov A."/>
            <person name="Andreopoulos B."/>
            <person name="Baker S."/>
            <person name="Barry K."/>
            <person name="Bills G."/>
            <person name="Bluhm B."/>
            <person name="Cannon C."/>
            <person name="Castanera R."/>
            <person name="Culley D."/>
            <person name="Daum C."/>
            <person name="Ezra D."/>
            <person name="Gonzalez J."/>
            <person name="Henrissat B."/>
            <person name="Kuo A."/>
            <person name="Liang C."/>
            <person name="Lipzen A."/>
            <person name="Lutzoni F."/>
            <person name="Magnuson J."/>
            <person name="Mondo S."/>
            <person name="Nolan M."/>
            <person name="Ohm R."/>
            <person name="Pangilinan J."/>
            <person name="Park H.-J."/>
            <person name="Ramirez L."/>
            <person name="Alfaro M."/>
            <person name="Sun H."/>
            <person name="Tritt A."/>
            <person name="Yoshinaga Y."/>
            <person name="Zwiers L.-H."/>
            <person name="Turgeon B."/>
            <person name="Goodwin S."/>
            <person name="Spatafora J."/>
            <person name="Crous P."/>
            <person name="Grigoriev I."/>
        </authorList>
    </citation>
    <scope>NUCLEOTIDE SEQUENCE</scope>
    <source>
        <strain evidence="11">CBS 101060</strain>
    </source>
</reference>
<comment type="catalytic activity">
    <reaction evidence="8">
        <text>1,5-bis(diphospho)-1D-myo-inositol 2,3,4,6-tetrakisphosphate + H2O = 1-diphospho-1D-myo-inositol 2,3,4,5,6-pentakisphosphate + phosphate + 2 H(+)</text>
        <dbReference type="Rhea" id="RHEA:79699"/>
        <dbReference type="ChEBI" id="CHEBI:15377"/>
        <dbReference type="ChEBI" id="CHEBI:15378"/>
        <dbReference type="ChEBI" id="CHEBI:43474"/>
        <dbReference type="ChEBI" id="CHEBI:74946"/>
        <dbReference type="ChEBI" id="CHEBI:77983"/>
        <dbReference type="EC" id="3.6.1.52"/>
    </reaction>
    <physiologicalReaction direction="left-to-right" evidence="8">
        <dbReference type="Rhea" id="RHEA:79700"/>
    </physiologicalReaction>
</comment>
<dbReference type="InterPro" id="IPR029021">
    <property type="entry name" value="Prot-tyrosine_phosphatase-like"/>
</dbReference>
<accession>A0A9P4SDT0</accession>
<dbReference type="Pfam" id="PF03162">
    <property type="entry name" value="Y_phosphatase2"/>
    <property type="match status" value="1"/>
</dbReference>
<proteinExistence type="inferred from homology"/>
<evidence type="ECO:0000256" key="8">
    <source>
        <dbReference type="ARBA" id="ARBA00047927"/>
    </source>
</evidence>
<dbReference type="PROSITE" id="PS00383">
    <property type="entry name" value="TYR_PHOSPHATASE_1"/>
    <property type="match status" value="1"/>
</dbReference>
<evidence type="ECO:0000256" key="3">
    <source>
        <dbReference type="ARBA" id="ARBA00022490"/>
    </source>
</evidence>
<evidence type="ECO:0000256" key="9">
    <source>
        <dbReference type="ARBA" id="ARBA00048424"/>
    </source>
</evidence>
<dbReference type="OrthoDB" id="6375174at2759"/>
<protein>
    <recommendedName>
        <fullName evidence="2">diphosphoinositol-polyphosphate diphosphatase</fullName>
        <ecNumber evidence="2">3.6.1.52</ecNumber>
    </recommendedName>
</protein>